<dbReference type="EMBL" id="VSSQ01037889">
    <property type="protein sequence ID" value="MPM90702.1"/>
    <property type="molecule type" value="Genomic_DNA"/>
</dbReference>
<protein>
    <submittedName>
        <fullName evidence="1">Uncharacterized protein</fullName>
    </submittedName>
</protein>
<proteinExistence type="predicted"/>
<dbReference type="AlphaFoldDB" id="A0A645DQE8"/>
<evidence type="ECO:0000313" key="1">
    <source>
        <dbReference type="EMBL" id="MPM90702.1"/>
    </source>
</evidence>
<comment type="caution">
    <text evidence="1">The sequence shown here is derived from an EMBL/GenBank/DDBJ whole genome shotgun (WGS) entry which is preliminary data.</text>
</comment>
<gene>
    <name evidence="1" type="ORF">SDC9_137824</name>
</gene>
<accession>A0A645DQE8</accession>
<dbReference type="Gene3D" id="1.20.120.450">
    <property type="entry name" value="dinb family like domain"/>
    <property type="match status" value="1"/>
</dbReference>
<name>A0A645DQE8_9ZZZZ</name>
<reference evidence="1" key="1">
    <citation type="submission" date="2019-08" db="EMBL/GenBank/DDBJ databases">
        <authorList>
            <person name="Kucharzyk K."/>
            <person name="Murdoch R.W."/>
            <person name="Higgins S."/>
            <person name="Loffler F."/>
        </authorList>
    </citation>
    <scope>NUCLEOTIDE SEQUENCE</scope>
</reference>
<sequence length="142" mass="16432">MNVLAAKSQPVFDKQWQKRLKIDIMDTGNAMNDDEIMAFSHQINTSELLAYRRAVAISTRNFIKKLSYEDLIRKVAVSDLEQIKQSGGVTGQPESNWLLDFWHKKDIAGLLLMPPTRHVMLHLNACSKWKLAIRTKKKFYRS</sequence>
<organism evidence="1">
    <name type="scientific">bioreactor metagenome</name>
    <dbReference type="NCBI Taxonomy" id="1076179"/>
    <lineage>
        <taxon>unclassified sequences</taxon>
        <taxon>metagenomes</taxon>
        <taxon>ecological metagenomes</taxon>
    </lineage>
</organism>
<dbReference type="InterPro" id="IPR034660">
    <property type="entry name" value="DinB/YfiT-like"/>
</dbReference>